<dbReference type="GO" id="GO:0005975">
    <property type="term" value="P:carbohydrate metabolic process"/>
    <property type="evidence" value="ECO:0007669"/>
    <property type="project" value="InterPro"/>
</dbReference>
<feature type="domain" description="Non-reducing end beta-L-arabinofuranosidase-like GH127 catalytic" evidence="1">
    <location>
        <begin position="264"/>
        <end position="403"/>
    </location>
</feature>
<dbReference type="Proteomes" id="UP000320762">
    <property type="component" value="Unassembled WGS sequence"/>
</dbReference>
<keyword evidence="4" id="KW-1185">Reference proteome</keyword>
<dbReference type="SUPFAM" id="SSF48208">
    <property type="entry name" value="Six-hairpin glycosidases"/>
    <property type="match status" value="1"/>
</dbReference>
<gene>
    <name evidence="3" type="ORF">BD626DRAFT_499108</name>
</gene>
<dbReference type="AlphaFoldDB" id="A0A550CC70"/>
<evidence type="ECO:0000313" key="3">
    <source>
        <dbReference type="EMBL" id="TRM62402.1"/>
    </source>
</evidence>
<dbReference type="EMBL" id="VDMD01000013">
    <property type="protein sequence ID" value="TRM62402.1"/>
    <property type="molecule type" value="Genomic_DNA"/>
</dbReference>
<dbReference type="Pfam" id="PF07944">
    <property type="entry name" value="Beta-AFase-like_GH127_cat"/>
    <property type="match status" value="1"/>
</dbReference>
<comment type="caution">
    <text evidence="3">The sequence shown here is derived from an EMBL/GenBank/DDBJ whole genome shotgun (WGS) entry which is preliminary data.</text>
</comment>
<dbReference type="Pfam" id="PF20736">
    <property type="entry name" value="Glyco_hydro127M"/>
    <property type="match status" value="1"/>
</dbReference>
<dbReference type="PANTHER" id="PTHR31151:SF0">
    <property type="entry name" value="PROLINE-TRNA LIGASE (DUF1680)"/>
    <property type="match status" value="1"/>
</dbReference>
<dbReference type="PANTHER" id="PTHR31151">
    <property type="entry name" value="PROLINE-TRNA LIGASE (DUF1680)"/>
    <property type="match status" value="1"/>
</dbReference>
<feature type="domain" description="Non-reducing end beta-L-arabinofuranosidase-like GH127 middle" evidence="2">
    <location>
        <begin position="429"/>
        <end position="495"/>
    </location>
</feature>
<evidence type="ECO:0008006" key="5">
    <source>
        <dbReference type="Google" id="ProtNLM"/>
    </source>
</evidence>
<evidence type="ECO:0000313" key="4">
    <source>
        <dbReference type="Proteomes" id="UP000320762"/>
    </source>
</evidence>
<evidence type="ECO:0000259" key="1">
    <source>
        <dbReference type="Pfam" id="PF07944"/>
    </source>
</evidence>
<name>A0A550CC70_9AGAR</name>
<dbReference type="InterPro" id="IPR049046">
    <property type="entry name" value="Beta-AFase-like_GH127_middle"/>
</dbReference>
<proteinExistence type="predicted"/>
<dbReference type="InterPro" id="IPR008928">
    <property type="entry name" value="6-hairpin_glycosidase_sf"/>
</dbReference>
<dbReference type="OrthoDB" id="5358475at2759"/>
<accession>A0A550CC70</accession>
<dbReference type="STRING" id="97359.A0A550CC70"/>
<dbReference type="InterPro" id="IPR012878">
    <property type="entry name" value="Beta-AFase-like_GH127_cat"/>
</dbReference>
<organism evidence="3 4">
    <name type="scientific">Schizophyllum amplum</name>
    <dbReference type="NCBI Taxonomy" id="97359"/>
    <lineage>
        <taxon>Eukaryota</taxon>
        <taxon>Fungi</taxon>
        <taxon>Dikarya</taxon>
        <taxon>Basidiomycota</taxon>
        <taxon>Agaricomycotina</taxon>
        <taxon>Agaricomycetes</taxon>
        <taxon>Agaricomycetidae</taxon>
        <taxon>Agaricales</taxon>
        <taxon>Schizophyllaceae</taxon>
        <taxon>Schizophyllum</taxon>
    </lineage>
</organism>
<sequence length="648" mass="72517">MQYILAETSVASTAYAQTTLLPKQYETLPLGDVRPAGWLADQLQLQIDGMAGHEHLFYPYVMESDWIGGDSAYSSLEEAGSYWFNAMVPNSILSNNDEILEKTKEFMDYVLEHQGDDGWLGPEAGNDRTRYLWGRYPYFFGAIQLLEVYPEYTDPFVEAMYKFVPLANQMLQDGEGLEIWTNTRWEDFVMTLQWLYDYHPEGNEELLIDTMVRLRWSGVPWEEVYKEENFPTKEVDELENPTGYVLSWHGVNFAEGMKALPAMYRVTANQSELDSISKGWDMLFEYHGRPSGIFACDEYLAGKEATRGTELCTVVETMFSANYLYQITADNKYVDRAERIAYNALPAELTGDMWHRQYNQQQNQIASKNMTPNPFYVDGPYANVFGLEPYYPCCTVNHPQGFPKFVSHAFLKTPDESALVQVYHGPLTVSTTLNGNVVKITSDTTYPFSDTVSLTVDADDAFTYYIRIPDWVVDGSVATNGGDAEAIEAGGLLKVDIAAGTTTLDLVFPAEITTEERLHGAIAVHRGPLHYAYDISYETSTLQTLYPAEPRASDLQFDATGAWNYAIDPSTLAFVSTGRSIPSPVYDAGMPPVYITVQACPIEWGEAGDTFAAPPPEGAACLGEAVELTLQPYGATKLRISEFPVTSL</sequence>
<evidence type="ECO:0000259" key="2">
    <source>
        <dbReference type="Pfam" id="PF20736"/>
    </source>
</evidence>
<protein>
    <recommendedName>
        <fullName evidence="5">Six-hairpin glycosidase-like protein</fullName>
    </recommendedName>
</protein>
<reference evidence="3 4" key="1">
    <citation type="journal article" date="2019" name="New Phytol.">
        <title>Comparative genomics reveals unique wood-decay strategies and fruiting body development in the Schizophyllaceae.</title>
        <authorList>
            <person name="Almasi E."/>
            <person name="Sahu N."/>
            <person name="Krizsan K."/>
            <person name="Balint B."/>
            <person name="Kovacs G.M."/>
            <person name="Kiss B."/>
            <person name="Cseklye J."/>
            <person name="Drula E."/>
            <person name="Henrissat B."/>
            <person name="Nagy I."/>
            <person name="Chovatia M."/>
            <person name="Adam C."/>
            <person name="LaButti K."/>
            <person name="Lipzen A."/>
            <person name="Riley R."/>
            <person name="Grigoriev I.V."/>
            <person name="Nagy L.G."/>
        </authorList>
    </citation>
    <scope>NUCLEOTIDE SEQUENCE [LARGE SCALE GENOMIC DNA]</scope>
    <source>
        <strain evidence="3 4">NL-1724</strain>
    </source>
</reference>